<comment type="caution">
    <text evidence="11">The sequence shown here is derived from an EMBL/GenBank/DDBJ whole genome shotgun (WGS) entry which is preliminary data.</text>
</comment>
<feature type="domain" description="Response regulatory" evidence="10">
    <location>
        <begin position="3"/>
        <end position="120"/>
    </location>
</feature>
<evidence type="ECO:0000259" key="9">
    <source>
        <dbReference type="PROSITE" id="PS01124"/>
    </source>
</evidence>
<dbReference type="Pfam" id="PF17853">
    <property type="entry name" value="GGDEF_2"/>
    <property type="match status" value="1"/>
</dbReference>
<reference evidence="11 12" key="1">
    <citation type="submission" date="2018-05" db="EMBL/GenBank/DDBJ databases">
        <title>Paenibacillus flagellatus sp. nov., isolated from selenium mineral soil.</title>
        <authorList>
            <person name="Dai X."/>
        </authorList>
    </citation>
    <scope>NUCLEOTIDE SEQUENCE [LARGE SCALE GENOMIC DNA]</scope>
    <source>
        <strain evidence="11 12">DXL2</strain>
    </source>
</reference>
<dbReference type="InterPro" id="IPR018060">
    <property type="entry name" value="HTH_AraC"/>
</dbReference>
<dbReference type="InterPro" id="IPR001789">
    <property type="entry name" value="Sig_transdc_resp-reg_receiver"/>
</dbReference>
<protein>
    <recommendedName>
        <fullName evidence="13">DNA-binding response regulator</fullName>
    </recommendedName>
</protein>
<keyword evidence="3 8" id="KW-0597">Phosphoprotein</keyword>
<dbReference type="Gene3D" id="3.40.50.2300">
    <property type="match status" value="1"/>
</dbReference>
<dbReference type="OrthoDB" id="324626at2"/>
<dbReference type="GO" id="GO:0003700">
    <property type="term" value="F:DNA-binding transcription factor activity"/>
    <property type="evidence" value="ECO:0007669"/>
    <property type="project" value="InterPro"/>
</dbReference>
<dbReference type="SUPFAM" id="SSF46689">
    <property type="entry name" value="Homeodomain-like"/>
    <property type="match status" value="1"/>
</dbReference>
<dbReference type="InterPro" id="IPR009057">
    <property type="entry name" value="Homeodomain-like_sf"/>
</dbReference>
<dbReference type="Proteomes" id="UP000247476">
    <property type="component" value="Unassembled WGS sequence"/>
</dbReference>
<gene>
    <name evidence="11" type="ORF">DLM86_19000</name>
</gene>
<dbReference type="Pfam" id="PF00072">
    <property type="entry name" value="Response_reg"/>
    <property type="match status" value="1"/>
</dbReference>
<keyword evidence="5" id="KW-0805">Transcription regulation</keyword>
<evidence type="ECO:0000256" key="7">
    <source>
        <dbReference type="ARBA" id="ARBA00023163"/>
    </source>
</evidence>
<evidence type="ECO:0000313" key="11">
    <source>
        <dbReference type="EMBL" id="PYI53082.1"/>
    </source>
</evidence>
<dbReference type="InterPro" id="IPR011006">
    <property type="entry name" value="CheY-like_superfamily"/>
</dbReference>
<evidence type="ECO:0008006" key="13">
    <source>
        <dbReference type="Google" id="ProtNLM"/>
    </source>
</evidence>
<dbReference type="GO" id="GO:0005737">
    <property type="term" value="C:cytoplasm"/>
    <property type="evidence" value="ECO:0007669"/>
    <property type="project" value="UniProtKB-SubCell"/>
</dbReference>
<evidence type="ECO:0000313" key="12">
    <source>
        <dbReference type="Proteomes" id="UP000247476"/>
    </source>
</evidence>
<accession>A0A2V5K354</accession>
<dbReference type="InterPro" id="IPR051552">
    <property type="entry name" value="HptR"/>
</dbReference>
<dbReference type="PROSITE" id="PS01124">
    <property type="entry name" value="HTH_ARAC_FAMILY_2"/>
    <property type="match status" value="1"/>
</dbReference>
<evidence type="ECO:0000256" key="5">
    <source>
        <dbReference type="ARBA" id="ARBA00023015"/>
    </source>
</evidence>
<dbReference type="SMART" id="SM00342">
    <property type="entry name" value="HTH_ARAC"/>
    <property type="match status" value="1"/>
</dbReference>
<evidence type="ECO:0000256" key="4">
    <source>
        <dbReference type="ARBA" id="ARBA00023012"/>
    </source>
</evidence>
<evidence type="ECO:0000256" key="8">
    <source>
        <dbReference type="PROSITE-ProRule" id="PRU00169"/>
    </source>
</evidence>
<evidence type="ECO:0000259" key="10">
    <source>
        <dbReference type="PROSITE" id="PS50110"/>
    </source>
</evidence>
<dbReference type="RefSeq" id="WP_110841630.1">
    <property type="nucleotide sequence ID" value="NZ_QJVJ01000008.1"/>
</dbReference>
<keyword evidence="6" id="KW-0238">DNA-binding</keyword>
<dbReference type="Pfam" id="PF12833">
    <property type="entry name" value="HTH_18"/>
    <property type="match status" value="1"/>
</dbReference>
<feature type="modified residue" description="4-aspartylphosphate" evidence="8">
    <location>
        <position position="55"/>
    </location>
</feature>
<evidence type="ECO:0000256" key="6">
    <source>
        <dbReference type="ARBA" id="ARBA00023125"/>
    </source>
</evidence>
<sequence>MFKVMIVDDEPHIRKGLRTIIPWESFGFVVTAEAEDGAEALERAESHVPDVVITDIRMPRMDGIELSKELKSRFPDIKVLILSGYNEFAYAKEAMKYGVADYLLKPVDPEELGPILSDTYDRLWERLQHEMKERRRANSLKDFMIGKLIRGEVRRDVRQTAKEYGIALNGQSFRVLIVSMDRYGDMLLSLSGREIGLKRFAVANVLQELLDGGGELFELSEQQFGLLLTEPAPMERESIRRFAETIVDCVGRYVKESVTVAAGPVVSSSGELSASYSGALKALERKFFFDSEHVFVHEAGEAPPSVPTVRWDDAALLKAVREGDAGRIAREAERLLGPLESRVVELEELKLHMMTTIIRLAKLFEEHHRDWQSFYKDKLAEMGRILEYESIPRLKTFLVDISMEIGRYVRTSPDGRADSRVRDIVSHIENRYMDELNLKELSKMFYVNAVYLGQLFKKETGEYFNDYMNKVRIRHAAALLTETELSAAEIAERVGYKYVDHFYRHFKHIHGVNPGEYRKKHASGP</sequence>
<dbReference type="PROSITE" id="PS50110">
    <property type="entry name" value="RESPONSE_REGULATORY"/>
    <property type="match status" value="1"/>
</dbReference>
<evidence type="ECO:0000256" key="2">
    <source>
        <dbReference type="ARBA" id="ARBA00022490"/>
    </source>
</evidence>
<dbReference type="GO" id="GO:0000160">
    <property type="term" value="P:phosphorelay signal transduction system"/>
    <property type="evidence" value="ECO:0007669"/>
    <property type="project" value="UniProtKB-KW"/>
</dbReference>
<dbReference type="InterPro" id="IPR041522">
    <property type="entry name" value="CdaR_GGDEF"/>
</dbReference>
<dbReference type="PANTHER" id="PTHR42713:SF3">
    <property type="entry name" value="TRANSCRIPTIONAL REGULATORY PROTEIN HPTR"/>
    <property type="match status" value="1"/>
</dbReference>
<dbReference type="EMBL" id="QJVJ01000008">
    <property type="protein sequence ID" value="PYI53082.1"/>
    <property type="molecule type" value="Genomic_DNA"/>
</dbReference>
<evidence type="ECO:0000256" key="3">
    <source>
        <dbReference type="ARBA" id="ARBA00022553"/>
    </source>
</evidence>
<feature type="domain" description="HTH araC/xylS-type" evidence="9">
    <location>
        <begin position="422"/>
        <end position="520"/>
    </location>
</feature>
<dbReference type="GO" id="GO:0043565">
    <property type="term" value="F:sequence-specific DNA binding"/>
    <property type="evidence" value="ECO:0007669"/>
    <property type="project" value="InterPro"/>
</dbReference>
<dbReference type="Gene3D" id="1.10.10.60">
    <property type="entry name" value="Homeodomain-like"/>
    <property type="match status" value="2"/>
</dbReference>
<keyword evidence="12" id="KW-1185">Reference proteome</keyword>
<name>A0A2V5K354_9BACL</name>
<dbReference type="SMART" id="SM00448">
    <property type="entry name" value="REC"/>
    <property type="match status" value="1"/>
</dbReference>
<dbReference type="PANTHER" id="PTHR42713">
    <property type="entry name" value="HISTIDINE KINASE-RELATED"/>
    <property type="match status" value="1"/>
</dbReference>
<organism evidence="11 12">
    <name type="scientific">Paenibacillus flagellatus</name>
    <dbReference type="NCBI Taxonomy" id="2211139"/>
    <lineage>
        <taxon>Bacteria</taxon>
        <taxon>Bacillati</taxon>
        <taxon>Bacillota</taxon>
        <taxon>Bacilli</taxon>
        <taxon>Bacillales</taxon>
        <taxon>Paenibacillaceae</taxon>
        <taxon>Paenibacillus</taxon>
    </lineage>
</organism>
<comment type="subcellular location">
    <subcellularLocation>
        <location evidence="1">Cytoplasm</location>
    </subcellularLocation>
</comment>
<dbReference type="AlphaFoldDB" id="A0A2V5K354"/>
<dbReference type="CDD" id="cd17536">
    <property type="entry name" value="REC_YesN-like"/>
    <property type="match status" value="1"/>
</dbReference>
<proteinExistence type="predicted"/>
<evidence type="ECO:0000256" key="1">
    <source>
        <dbReference type="ARBA" id="ARBA00004496"/>
    </source>
</evidence>
<keyword evidence="2" id="KW-0963">Cytoplasm</keyword>
<dbReference type="SUPFAM" id="SSF52172">
    <property type="entry name" value="CheY-like"/>
    <property type="match status" value="1"/>
</dbReference>
<keyword evidence="4" id="KW-0902">Two-component regulatory system</keyword>
<keyword evidence="7" id="KW-0804">Transcription</keyword>